<reference evidence="3" key="1">
    <citation type="journal article" date="2019" name="Int. J. Syst. Evol. Microbiol.">
        <title>The Global Catalogue of Microorganisms (GCM) 10K type strain sequencing project: providing services to taxonomists for standard genome sequencing and annotation.</title>
        <authorList>
            <consortium name="The Broad Institute Genomics Platform"/>
            <consortium name="The Broad Institute Genome Sequencing Center for Infectious Disease"/>
            <person name="Wu L."/>
            <person name="Ma J."/>
        </authorList>
    </citation>
    <scope>NUCLEOTIDE SEQUENCE [LARGE SCALE GENOMIC DNA]</scope>
    <source>
        <strain evidence="3">JCM 16924</strain>
    </source>
</reference>
<dbReference type="Gene3D" id="1.10.260.40">
    <property type="entry name" value="lambda repressor-like DNA-binding domains"/>
    <property type="match status" value="1"/>
</dbReference>
<evidence type="ECO:0000313" key="2">
    <source>
        <dbReference type="EMBL" id="GAA3999945.1"/>
    </source>
</evidence>
<dbReference type="InterPro" id="IPR001387">
    <property type="entry name" value="Cro/C1-type_HTH"/>
</dbReference>
<proteinExistence type="predicted"/>
<dbReference type="SUPFAM" id="SSF47413">
    <property type="entry name" value="lambda repressor-like DNA-binding domains"/>
    <property type="match status" value="1"/>
</dbReference>
<evidence type="ECO:0000256" key="1">
    <source>
        <dbReference type="SAM" id="MobiDB-lite"/>
    </source>
</evidence>
<accession>A0ABP7RN94</accession>
<dbReference type="InterPro" id="IPR010982">
    <property type="entry name" value="Lambda_DNA-bd_dom_sf"/>
</dbReference>
<dbReference type="CDD" id="cd00093">
    <property type="entry name" value="HTH_XRE"/>
    <property type="match status" value="1"/>
</dbReference>
<name>A0ABP7RN94_9ACTN</name>
<sequence>MRAESSPRTVGLPDTGGPRRVPGLPREEVAALLAAVSTDYYTRLEQGRIQPSAQVLVALAQVLHLGKDQRDHLFQPTGRHATRPRRQAAQRVQPQLRRLLYDLIATPVW</sequence>
<keyword evidence="3" id="KW-1185">Reference proteome</keyword>
<dbReference type="PANTHER" id="PTHR35010">
    <property type="entry name" value="BLL4672 PROTEIN-RELATED"/>
    <property type="match status" value="1"/>
</dbReference>
<evidence type="ECO:0000313" key="3">
    <source>
        <dbReference type="Proteomes" id="UP001500456"/>
    </source>
</evidence>
<feature type="region of interest" description="Disordered" evidence="1">
    <location>
        <begin position="1"/>
        <end position="23"/>
    </location>
</feature>
<evidence type="ECO:0008006" key="4">
    <source>
        <dbReference type="Google" id="ProtNLM"/>
    </source>
</evidence>
<gene>
    <name evidence="2" type="ORF">GCM10022232_42400</name>
</gene>
<dbReference type="EMBL" id="BAAAZX010000011">
    <property type="protein sequence ID" value="GAA3999945.1"/>
    <property type="molecule type" value="Genomic_DNA"/>
</dbReference>
<dbReference type="PANTHER" id="PTHR35010:SF2">
    <property type="entry name" value="BLL4672 PROTEIN"/>
    <property type="match status" value="1"/>
</dbReference>
<dbReference type="Proteomes" id="UP001500456">
    <property type="component" value="Unassembled WGS sequence"/>
</dbReference>
<protein>
    <recommendedName>
        <fullName evidence="4">HTH cro/C1-type domain-containing protein</fullName>
    </recommendedName>
</protein>
<organism evidence="2 3">
    <name type="scientific">Streptomyces plumbiresistens</name>
    <dbReference type="NCBI Taxonomy" id="511811"/>
    <lineage>
        <taxon>Bacteria</taxon>
        <taxon>Bacillati</taxon>
        <taxon>Actinomycetota</taxon>
        <taxon>Actinomycetes</taxon>
        <taxon>Kitasatosporales</taxon>
        <taxon>Streptomycetaceae</taxon>
        <taxon>Streptomyces</taxon>
    </lineage>
</organism>
<comment type="caution">
    <text evidence="2">The sequence shown here is derived from an EMBL/GenBank/DDBJ whole genome shotgun (WGS) entry which is preliminary data.</text>
</comment>
<dbReference type="Pfam" id="PF13560">
    <property type="entry name" value="HTH_31"/>
    <property type="match status" value="1"/>
</dbReference>